<keyword evidence="3 7" id="KW-1133">Transmembrane helix</keyword>
<comment type="similarity">
    <text evidence="5">Belongs to the calcium channel alpha-1 subunit (TC 1.A.1.11) family.</text>
</comment>
<dbReference type="AlphaFoldDB" id="G5A1T8"/>
<feature type="transmembrane region" description="Helical" evidence="7">
    <location>
        <begin position="119"/>
        <end position="141"/>
    </location>
</feature>
<dbReference type="Pfam" id="PF00520">
    <property type="entry name" value="Ion_trans"/>
    <property type="match status" value="4"/>
</dbReference>
<feature type="transmembrane region" description="Helical" evidence="7">
    <location>
        <begin position="153"/>
        <end position="171"/>
    </location>
</feature>
<dbReference type="SUPFAM" id="SSF81324">
    <property type="entry name" value="Voltage-gated potassium channels"/>
    <property type="match status" value="3"/>
</dbReference>
<feature type="chain" id="PRO_5003473060" description="Ion transport domain-containing protein" evidence="8">
    <location>
        <begin position="26"/>
        <end position="1207"/>
    </location>
</feature>
<feature type="transmembrane region" description="Helical" evidence="7">
    <location>
        <begin position="931"/>
        <end position="952"/>
    </location>
</feature>
<protein>
    <recommendedName>
        <fullName evidence="9">Ion transport domain-containing protein</fullName>
    </recommendedName>
</protein>
<feature type="transmembrane region" description="Helical" evidence="7">
    <location>
        <begin position="399"/>
        <end position="424"/>
    </location>
</feature>
<feature type="transmembrane region" description="Helical" evidence="7">
    <location>
        <begin position="35"/>
        <end position="52"/>
    </location>
</feature>
<dbReference type="KEGG" id="psoj:PHYSODRAFT_337660"/>
<feature type="transmembrane region" description="Helical" evidence="7">
    <location>
        <begin position="64"/>
        <end position="83"/>
    </location>
</feature>
<keyword evidence="5" id="KW-0106">Calcium</keyword>
<dbReference type="EMBL" id="JH159158">
    <property type="protein sequence ID" value="EGZ10886.1"/>
    <property type="molecule type" value="Genomic_DNA"/>
</dbReference>
<comment type="subcellular location">
    <subcellularLocation>
        <location evidence="1 5">Membrane</location>
        <topology evidence="1 5">Multi-pass membrane protein</topology>
    </subcellularLocation>
</comment>
<dbReference type="Gene3D" id="1.10.287.70">
    <property type="match status" value="4"/>
</dbReference>
<dbReference type="InterPro" id="IPR043203">
    <property type="entry name" value="VGCC_Ca_Na"/>
</dbReference>
<dbReference type="GO" id="GO:0001518">
    <property type="term" value="C:voltage-gated sodium channel complex"/>
    <property type="evidence" value="ECO:0007669"/>
    <property type="project" value="TreeGrafter"/>
</dbReference>
<dbReference type="InterPro" id="IPR027359">
    <property type="entry name" value="Volt_channel_dom_sf"/>
</dbReference>
<feature type="transmembrane region" description="Helical" evidence="7">
    <location>
        <begin position="208"/>
        <end position="231"/>
    </location>
</feature>
<gene>
    <name evidence="10" type="ORF">PHYSODRAFT_337660</name>
</gene>
<sequence>MQLAKGLVVAAIAVMMCFVPTTATADVAKENTPNAIGADYALFWFLTRENWVRRWCIRVVSHRYFDGFIIFCIVLNTVVLAIVDFSVVDEGLNPTSHGKKFQNGALVDAYSMANHVVEIFEFVLTGIFTLECVLKLVALGVKGKGSYWKDSWNVVDFFMLFASFVAEIPGMPNISEFRAVRVLRPLRSLSAFPGMRRLITALLNAIPALQSVVALQMFAFLIFGILGIQLFGGRMGHVCRLTEFPVRMPATAANSWPVSDAYLERVIANASAFRCLEAPLLDFSDATFDYGKDTSPWRTPQDCFWPLDYSVRQLCAEPSHPGGYRCRAGSTCGSNYDAFGNPRFRHSKAMQEALHTAKLNWGFTTYDHIGRALLTIFQSVTEEGWTLIMYMTMDASHPVVGACFAIALIIFASYFVMNLTIAVISEEFKMALKIVGLGWKGYIRDKFNAFDAVIVGSDILEAAMEPPSFLVSTHSALESTHSKKVDYNCKVPRSNFDTLPWAIATVFQVITGDNWSAVLYDAIRGNGMFASVYFTILQVMLGDFVLMNLFLALLLDNFAATSESSTSETQAKRPSTLIKRRSKISPIEANKQRIIRRMVVARTGSSDLHWQTPREGRHNSARSASALQPHDSATQINSFASNRTLIGHGLQHFDTGSILLLANISDTNSVLQTLLPLRDLRALRPLRMISRRPGLKLVVSALIESIPAVLNVVFLSMALFLLFSIAAVHFLKGRFRACTGDVLDSLPTDQKEFLVSPAPWDALSDVQRSWFSGSVCEGFPTEELTSQYVCECWGATWKPVLSKNFDNLGSAMLTFFILSTSENWSEIMKAACDATRPGMQPIVNNNELWIVFFIVFMVVGSFFVMNVFVGVIIENFNTMKAKLGGDFLLTPEQKKWMEAQKSATRIGPIRMVNAPTQVLRRVCFSIVRTRFFEGFVMSCILVNTLLMASQHFGESPQQLSATYFVSELSTGILAIEAAMKILGYGRAYFEDNWNRFDFLIAIGTVFGTIAQTLASSSLWTLTMMVRLIRVARIFCLVESSNSIRAILSTVYISLPGLSNITSILFLILFVYSTMGVHLFAKVALTSDIDRHANFQSFGVGFLFLLRAATGESWDHCMYDLASSTLRCVSDPQYDPGMCGFNNSEDCTPLNGCGNPVAYFFFCSFTLIVSYVMLNLTVAVVLEGFASSQQEDDDDDAIFVPELLEEFQ</sequence>
<dbReference type="PRINTS" id="PR00167">
    <property type="entry name" value="CACHANNEL"/>
</dbReference>
<keyword evidence="5" id="KW-0851">Voltage-gated channel</keyword>
<dbReference type="InterPro" id="IPR002077">
    <property type="entry name" value="VDCCAlpha1"/>
</dbReference>
<feature type="domain" description="Ion transport" evidence="9">
    <location>
        <begin position="930"/>
        <end position="1190"/>
    </location>
</feature>
<dbReference type="Gene3D" id="1.20.120.350">
    <property type="entry name" value="Voltage-gated potassium channels. Chain C"/>
    <property type="match status" value="2"/>
</dbReference>
<keyword evidence="4 7" id="KW-0472">Membrane</keyword>
<keyword evidence="8" id="KW-0732">Signal</keyword>
<feature type="transmembrane region" description="Helical" evidence="7">
    <location>
        <begin position="1157"/>
        <end position="1181"/>
    </location>
</feature>
<dbReference type="GO" id="GO:0005248">
    <property type="term" value="F:voltage-gated sodium channel activity"/>
    <property type="evidence" value="ECO:0007669"/>
    <property type="project" value="TreeGrafter"/>
</dbReference>
<feature type="domain" description="Ion transport" evidence="9">
    <location>
        <begin position="62"/>
        <end position="429"/>
    </location>
</feature>
<feature type="transmembrane region" description="Helical" evidence="7">
    <location>
        <begin position="532"/>
        <end position="555"/>
    </location>
</feature>
<dbReference type="InterPro" id="IPR044564">
    <property type="entry name" value="Na_chnl_inactivation_gate"/>
</dbReference>
<dbReference type="GO" id="GO:0005245">
    <property type="term" value="F:voltage-gated calcium channel activity"/>
    <property type="evidence" value="ECO:0007669"/>
    <property type="project" value="InterPro"/>
</dbReference>
<keyword evidence="5" id="KW-0406">Ion transport</keyword>
<accession>G5A1T8</accession>
<feature type="transmembrane region" description="Helical" evidence="7">
    <location>
        <begin position="1060"/>
        <end position="1080"/>
    </location>
</feature>
<keyword evidence="5" id="KW-0107">Calcium channel</keyword>
<dbReference type="InParanoid" id="G5A1T8"/>
<dbReference type="GO" id="GO:0005891">
    <property type="term" value="C:voltage-gated calcium channel complex"/>
    <property type="evidence" value="ECO:0007669"/>
    <property type="project" value="InterPro"/>
</dbReference>
<evidence type="ECO:0000259" key="9">
    <source>
        <dbReference type="Pfam" id="PF00520"/>
    </source>
</evidence>
<organism evidence="10 11">
    <name type="scientific">Phytophthora sojae (strain P6497)</name>
    <name type="common">Soybean stem and root rot agent</name>
    <name type="synonym">Phytophthora megasperma f. sp. glycines</name>
    <dbReference type="NCBI Taxonomy" id="1094619"/>
    <lineage>
        <taxon>Eukaryota</taxon>
        <taxon>Sar</taxon>
        <taxon>Stramenopiles</taxon>
        <taxon>Oomycota</taxon>
        <taxon>Peronosporomycetes</taxon>
        <taxon>Peronosporales</taxon>
        <taxon>Peronosporaceae</taxon>
        <taxon>Phytophthora</taxon>
    </lineage>
</organism>
<evidence type="ECO:0000256" key="4">
    <source>
        <dbReference type="ARBA" id="ARBA00023136"/>
    </source>
</evidence>
<keyword evidence="5" id="KW-0813">Transport</keyword>
<keyword evidence="11" id="KW-1185">Reference proteome</keyword>
<feature type="transmembrane region" description="Helical" evidence="7">
    <location>
        <begin position="848"/>
        <end position="873"/>
    </location>
</feature>
<feature type="signal peptide" evidence="8">
    <location>
        <begin position="1"/>
        <end position="25"/>
    </location>
</feature>
<evidence type="ECO:0000256" key="3">
    <source>
        <dbReference type="ARBA" id="ARBA00022989"/>
    </source>
</evidence>
<dbReference type="PANTHER" id="PTHR10037">
    <property type="entry name" value="VOLTAGE-GATED CATION CHANNEL CALCIUM AND SODIUM"/>
    <property type="match status" value="1"/>
</dbReference>
<keyword evidence="2 7" id="KW-0812">Transmembrane</keyword>
<keyword evidence="5" id="KW-0109">Calcium transport</keyword>
<dbReference type="CDD" id="cd13433">
    <property type="entry name" value="Na_channel_gate"/>
    <property type="match status" value="1"/>
</dbReference>
<proteinExistence type="inferred from homology"/>
<feature type="domain" description="Ion transport" evidence="9">
    <location>
        <begin position="484"/>
        <end position="564"/>
    </location>
</feature>
<evidence type="ECO:0000256" key="6">
    <source>
        <dbReference type="SAM" id="MobiDB-lite"/>
    </source>
</evidence>
<evidence type="ECO:0000256" key="8">
    <source>
        <dbReference type="SAM" id="SignalP"/>
    </source>
</evidence>
<dbReference type="InterPro" id="IPR005821">
    <property type="entry name" value="Ion_trans_dom"/>
</dbReference>
<evidence type="ECO:0000256" key="5">
    <source>
        <dbReference type="RuleBase" id="RU003808"/>
    </source>
</evidence>
<dbReference type="RefSeq" id="XP_009533631.1">
    <property type="nucleotide sequence ID" value="XM_009535336.1"/>
</dbReference>
<dbReference type="PANTHER" id="PTHR10037:SF62">
    <property type="entry name" value="SODIUM CHANNEL PROTEIN 60E"/>
    <property type="match status" value="1"/>
</dbReference>
<dbReference type="Proteomes" id="UP000002640">
    <property type="component" value="Unassembled WGS sequence"/>
</dbReference>
<feature type="transmembrane region" description="Helical" evidence="7">
    <location>
        <begin position="998"/>
        <end position="1021"/>
    </location>
</feature>
<evidence type="ECO:0000256" key="1">
    <source>
        <dbReference type="ARBA" id="ARBA00004141"/>
    </source>
</evidence>
<name>G5A1T8_PHYSP</name>
<feature type="transmembrane region" description="Helical" evidence="7">
    <location>
        <begin position="697"/>
        <end position="726"/>
    </location>
</feature>
<reference evidence="10 11" key="1">
    <citation type="journal article" date="2006" name="Science">
        <title>Phytophthora genome sequences uncover evolutionary origins and mechanisms of pathogenesis.</title>
        <authorList>
            <person name="Tyler B.M."/>
            <person name="Tripathy S."/>
            <person name="Zhang X."/>
            <person name="Dehal P."/>
            <person name="Jiang R.H."/>
            <person name="Aerts A."/>
            <person name="Arredondo F.D."/>
            <person name="Baxter L."/>
            <person name="Bensasson D."/>
            <person name="Beynon J.L."/>
            <person name="Chapman J."/>
            <person name="Damasceno C.M."/>
            <person name="Dorrance A.E."/>
            <person name="Dou D."/>
            <person name="Dickerman A.W."/>
            <person name="Dubchak I.L."/>
            <person name="Garbelotto M."/>
            <person name="Gijzen M."/>
            <person name="Gordon S.G."/>
            <person name="Govers F."/>
            <person name="Grunwald N.J."/>
            <person name="Huang W."/>
            <person name="Ivors K.L."/>
            <person name="Jones R.W."/>
            <person name="Kamoun S."/>
            <person name="Krampis K."/>
            <person name="Lamour K.H."/>
            <person name="Lee M.K."/>
            <person name="McDonald W.H."/>
            <person name="Medina M."/>
            <person name="Meijer H.J."/>
            <person name="Nordberg E.K."/>
            <person name="Maclean D.J."/>
            <person name="Ospina-Giraldo M.D."/>
            <person name="Morris P.F."/>
            <person name="Phuntumart V."/>
            <person name="Putnam N.H."/>
            <person name="Rash S."/>
            <person name="Rose J.K."/>
            <person name="Sakihama Y."/>
            <person name="Salamov A.A."/>
            <person name="Savidor A."/>
            <person name="Scheuring C.F."/>
            <person name="Smith B.M."/>
            <person name="Sobral B.W."/>
            <person name="Terry A."/>
            <person name="Torto-Alalibo T.A."/>
            <person name="Win J."/>
            <person name="Xu Z."/>
            <person name="Zhang H."/>
            <person name="Grigoriev I.V."/>
            <person name="Rokhsar D.S."/>
            <person name="Boore J.L."/>
        </authorList>
    </citation>
    <scope>NUCLEOTIDE SEQUENCE [LARGE SCALE GENOMIC DNA]</scope>
    <source>
        <strain evidence="10 11">P6497</strain>
    </source>
</reference>
<evidence type="ECO:0000313" key="11">
    <source>
        <dbReference type="Proteomes" id="UP000002640"/>
    </source>
</evidence>
<dbReference type="STRING" id="1094619.G5A1T8"/>
<evidence type="ECO:0000256" key="7">
    <source>
        <dbReference type="SAM" id="Phobius"/>
    </source>
</evidence>
<feature type="region of interest" description="Disordered" evidence="6">
    <location>
        <begin position="608"/>
        <end position="629"/>
    </location>
</feature>
<feature type="domain" description="Ion transport" evidence="9">
    <location>
        <begin position="669"/>
        <end position="882"/>
    </location>
</feature>
<evidence type="ECO:0000256" key="2">
    <source>
        <dbReference type="ARBA" id="ARBA00022692"/>
    </source>
</evidence>
<dbReference type="GeneID" id="20647421"/>
<evidence type="ECO:0000313" key="10">
    <source>
        <dbReference type="EMBL" id="EGZ10886.1"/>
    </source>
</evidence>
<keyword evidence="5" id="KW-0407">Ion channel</keyword>